<evidence type="ECO:0000313" key="2">
    <source>
        <dbReference type="EMBL" id="REL31671.1"/>
    </source>
</evidence>
<dbReference type="PANTHER" id="PTHR11533:SF174">
    <property type="entry name" value="PUROMYCIN-SENSITIVE AMINOPEPTIDASE-RELATED"/>
    <property type="match status" value="1"/>
</dbReference>
<dbReference type="GO" id="GO:0042277">
    <property type="term" value="F:peptide binding"/>
    <property type="evidence" value="ECO:0007669"/>
    <property type="project" value="TreeGrafter"/>
</dbReference>
<dbReference type="EMBL" id="QUOT01000001">
    <property type="protein sequence ID" value="REL31671.1"/>
    <property type="molecule type" value="Genomic_DNA"/>
</dbReference>
<protein>
    <recommendedName>
        <fullName evidence="1">Peptidase M1 membrane alanine aminopeptidase domain-containing protein</fullName>
    </recommendedName>
</protein>
<dbReference type="GO" id="GO:0016020">
    <property type="term" value="C:membrane"/>
    <property type="evidence" value="ECO:0007669"/>
    <property type="project" value="TreeGrafter"/>
</dbReference>
<organism evidence="2 3">
    <name type="scientific">Thalassotalea euphylliae</name>
    <dbReference type="NCBI Taxonomy" id="1655234"/>
    <lineage>
        <taxon>Bacteria</taxon>
        <taxon>Pseudomonadati</taxon>
        <taxon>Pseudomonadota</taxon>
        <taxon>Gammaproteobacteria</taxon>
        <taxon>Alteromonadales</taxon>
        <taxon>Colwelliaceae</taxon>
        <taxon>Thalassotalea</taxon>
    </lineage>
</organism>
<dbReference type="Proteomes" id="UP000256899">
    <property type="component" value="Unassembled WGS sequence"/>
</dbReference>
<dbReference type="Gene3D" id="1.10.390.10">
    <property type="entry name" value="Neutral Protease Domain 2"/>
    <property type="match status" value="1"/>
</dbReference>
<feature type="domain" description="Peptidase M1 membrane alanine aminopeptidase" evidence="1">
    <location>
        <begin position="285"/>
        <end position="441"/>
    </location>
</feature>
<dbReference type="GO" id="GO:0043171">
    <property type="term" value="P:peptide catabolic process"/>
    <property type="evidence" value="ECO:0007669"/>
    <property type="project" value="TreeGrafter"/>
</dbReference>
<dbReference type="SUPFAM" id="SSF55486">
    <property type="entry name" value="Metalloproteases ('zincins'), catalytic domain"/>
    <property type="match status" value="1"/>
</dbReference>
<dbReference type="AlphaFoldDB" id="A0A3E0U3W2"/>
<dbReference type="InterPro" id="IPR027268">
    <property type="entry name" value="Peptidase_M4/M1_CTD_sf"/>
</dbReference>
<gene>
    <name evidence="2" type="ORF">DXX94_13605</name>
</gene>
<reference evidence="3" key="1">
    <citation type="submission" date="2018-08" db="EMBL/GenBank/DDBJ databases">
        <title>Thalassotalea euphylliae genome.</title>
        <authorList>
            <person name="Summers S."/>
            <person name="Rice S.A."/>
            <person name="Freckelton M.L."/>
            <person name="Nedved B.T."/>
            <person name="Hadfield M.G."/>
        </authorList>
    </citation>
    <scope>NUCLEOTIDE SEQUENCE [LARGE SCALE GENOMIC DNA]</scope>
    <source>
        <strain evidence="3">H3</strain>
    </source>
</reference>
<name>A0A3E0U3W2_9GAMM</name>
<dbReference type="InterPro" id="IPR014782">
    <property type="entry name" value="Peptidase_M1_dom"/>
</dbReference>
<dbReference type="RefSeq" id="WP_116016686.1">
    <property type="nucleotide sequence ID" value="NZ_QUOT01000001.1"/>
</dbReference>
<dbReference type="GO" id="GO:0008270">
    <property type="term" value="F:zinc ion binding"/>
    <property type="evidence" value="ECO:0007669"/>
    <property type="project" value="InterPro"/>
</dbReference>
<accession>A0A3E0U3W2</accession>
<evidence type="ECO:0000313" key="3">
    <source>
        <dbReference type="Proteomes" id="UP000256899"/>
    </source>
</evidence>
<proteinExistence type="predicted"/>
<dbReference type="PANTHER" id="PTHR11533">
    <property type="entry name" value="PROTEASE M1 ZINC METALLOPROTEASE"/>
    <property type="match status" value="1"/>
</dbReference>
<dbReference type="SUPFAM" id="SSF63737">
    <property type="entry name" value="Leukotriene A4 hydrolase N-terminal domain"/>
    <property type="match status" value="1"/>
</dbReference>
<dbReference type="GO" id="GO:0005737">
    <property type="term" value="C:cytoplasm"/>
    <property type="evidence" value="ECO:0007669"/>
    <property type="project" value="TreeGrafter"/>
</dbReference>
<keyword evidence="3" id="KW-1185">Reference proteome</keyword>
<dbReference type="GO" id="GO:0070006">
    <property type="term" value="F:metalloaminopeptidase activity"/>
    <property type="evidence" value="ECO:0007669"/>
    <property type="project" value="TreeGrafter"/>
</dbReference>
<sequence>MKFIDLSILCFFILTIPNIGHAKVDEVKVSEVDYVHYRAEIEPNFESKSLSAAVTIKFVPVIQNLRQLKFSSKYKQVKSVRFGGKAINYDLINEQLIVQFEDNLKSGKAYSLKVEYTAAPERGMKFYEDHLFTVYHTKNWLISHGDISDKATFELLLEHETGLESVGNGQLISRYETGQKTTISHWKQDIPIPIYTFGFALGFFETLLLDSSRTDISVLYRRAEKSDLTSPLLKLAFKDVADMSSFFESKAGFSLNEHGYRYVVVDGYMAQEASSFSLVGEKFVHTVLKNKNENWFIAHELAHEWWGNSVTSSNFSHFWLNEGLVVFLVAAYKQHLFGDTAYKNEISVAVKRLEIAVNENRIAPVAFSKVIREQEINHTMAYSKGAIIFYMLREKLGEELFWKALKEYTVTHKDGSVTTQDLKSSFEKTTATSLTSFFDKWVYGEEIPKLKM</sequence>
<dbReference type="GO" id="GO:0005615">
    <property type="term" value="C:extracellular space"/>
    <property type="evidence" value="ECO:0007669"/>
    <property type="project" value="TreeGrafter"/>
</dbReference>
<dbReference type="InterPro" id="IPR042097">
    <property type="entry name" value="Aminopeptidase_N-like_N_sf"/>
</dbReference>
<dbReference type="Gene3D" id="2.60.40.1730">
    <property type="entry name" value="tricorn interacting facor f3 domain"/>
    <property type="match status" value="1"/>
</dbReference>
<comment type="caution">
    <text evidence="2">The sequence shown here is derived from an EMBL/GenBank/DDBJ whole genome shotgun (WGS) entry which is preliminary data.</text>
</comment>
<dbReference type="InterPro" id="IPR050344">
    <property type="entry name" value="Peptidase_M1_aminopeptidases"/>
</dbReference>
<evidence type="ECO:0000259" key="1">
    <source>
        <dbReference type="Pfam" id="PF01433"/>
    </source>
</evidence>
<dbReference type="Pfam" id="PF01433">
    <property type="entry name" value="Peptidase_M1"/>
    <property type="match status" value="1"/>
</dbReference>